<dbReference type="SUPFAM" id="SSF53474">
    <property type="entry name" value="alpha/beta-Hydrolases"/>
    <property type="match status" value="1"/>
</dbReference>
<proteinExistence type="predicted"/>
<name>A0A931N0V4_9NOCA</name>
<dbReference type="InterPro" id="IPR029058">
    <property type="entry name" value="AB_hydrolase_fold"/>
</dbReference>
<dbReference type="PANTHER" id="PTHR34853">
    <property type="match status" value="1"/>
</dbReference>
<dbReference type="Gene3D" id="3.40.50.1820">
    <property type="entry name" value="alpha/beta hydrolase"/>
    <property type="match status" value="1"/>
</dbReference>
<evidence type="ECO:0008006" key="4">
    <source>
        <dbReference type="Google" id="ProtNLM"/>
    </source>
</evidence>
<reference evidence="2" key="1">
    <citation type="submission" date="2020-11" db="EMBL/GenBank/DDBJ databases">
        <title>Nocardia NEAU-351.nov., a novel actinomycete isolated from the cow dung.</title>
        <authorList>
            <person name="Zhang X."/>
        </authorList>
    </citation>
    <scope>NUCLEOTIDE SEQUENCE</scope>
    <source>
        <strain evidence="2">NEAU-351</strain>
    </source>
</reference>
<dbReference type="RefSeq" id="WP_196150007.1">
    <property type="nucleotide sequence ID" value="NZ_JADMLG010000005.1"/>
</dbReference>
<comment type="caution">
    <text evidence="2">The sequence shown here is derived from an EMBL/GenBank/DDBJ whole genome shotgun (WGS) entry which is preliminary data.</text>
</comment>
<sequence length="397" mass="41840">MTKTTTTTTTNGSGRSGSVEKTSVDGDFYTPPDLRRYRLGDLIRTRPVFVSQLTGVEGAWQVLYVSSNTRSELVPASGIVLVPDKLARRGKAAILAYSPGFRGLGGVCAPSQLLAIGAEPEIAGIEAALARGWLVAMPDGEGLAVSGTGPHTFLAARAGGRMILDMVRAVYRGADLDVPLAPVLAWGYGDGGRAVTAAAELQPWYAPEVDLRGVAAGAVVSDLAALAPAFSRGAGAGLGLAGLIGLARAYDQLPLRHILTVEGLRAMAVAATLTGEELARRFPEPLAHWCTRSDPWNDVWWRRVLSLETLAHTAPVVPVHLYHGGGDGLVPVHSGRRTLIAYRQRGTEVSWREYDAGHLATAGKASADVLVRLSRNLTDRPPNKANALPSPGPAPHP</sequence>
<dbReference type="Gene3D" id="1.10.260.130">
    <property type="match status" value="1"/>
</dbReference>
<dbReference type="Proteomes" id="UP000655751">
    <property type="component" value="Unassembled WGS sequence"/>
</dbReference>
<protein>
    <recommendedName>
        <fullName evidence="4">Lipase</fullName>
    </recommendedName>
</protein>
<feature type="compositionally biased region" description="Low complexity" evidence="1">
    <location>
        <begin position="1"/>
        <end position="10"/>
    </location>
</feature>
<dbReference type="GO" id="GO:0016042">
    <property type="term" value="P:lipid catabolic process"/>
    <property type="evidence" value="ECO:0007669"/>
    <property type="project" value="InterPro"/>
</dbReference>
<organism evidence="2 3">
    <name type="scientific">Nocardia bovistercoris</name>
    <dbReference type="NCBI Taxonomy" id="2785916"/>
    <lineage>
        <taxon>Bacteria</taxon>
        <taxon>Bacillati</taxon>
        <taxon>Actinomycetota</taxon>
        <taxon>Actinomycetes</taxon>
        <taxon>Mycobacteriales</taxon>
        <taxon>Nocardiaceae</taxon>
        <taxon>Nocardia</taxon>
    </lineage>
</organism>
<evidence type="ECO:0000313" key="2">
    <source>
        <dbReference type="EMBL" id="MBH0777695.1"/>
    </source>
</evidence>
<keyword evidence="3" id="KW-1185">Reference proteome</keyword>
<feature type="region of interest" description="Disordered" evidence="1">
    <location>
        <begin position="375"/>
        <end position="397"/>
    </location>
</feature>
<gene>
    <name evidence="2" type="ORF">IT779_15575</name>
</gene>
<accession>A0A931N0V4</accession>
<feature type="region of interest" description="Disordered" evidence="1">
    <location>
        <begin position="1"/>
        <end position="26"/>
    </location>
</feature>
<dbReference type="Pfam" id="PF03583">
    <property type="entry name" value="LIP"/>
    <property type="match status" value="1"/>
</dbReference>
<evidence type="ECO:0000256" key="1">
    <source>
        <dbReference type="SAM" id="MobiDB-lite"/>
    </source>
</evidence>
<dbReference type="PANTHER" id="PTHR34853:SF1">
    <property type="entry name" value="LIPASE 5"/>
    <property type="match status" value="1"/>
</dbReference>
<dbReference type="GO" id="GO:0004806">
    <property type="term" value="F:triacylglycerol lipase activity"/>
    <property type="evidence" value="ECO:0007669"/>
    <property type="project" value="InterPro"/>
</dbReference>
<evidence type="ECO:0000313" key="3">
    <source>
        <dbReference type="Proteomes" id="UP000655751"/>
    </source>
</evidence>
<dbReference type="PIRSF" id="PIRSF029171">
    <property type="entry name" value="Esterase_LipA"/>
    <property type="match status" value="1"/>
</dbReference>
<dbReference type="InterPro" id="IPR005152">
    <property type="entry name" value="Lipase_secreted"/>
</dbReference>
<dbReference type="AlphaFoldDB" id="A0A931N0V4"/>
<dbReference type="EMBL" id="JADMLG010000005">
    <property type="protein sequence ID" value="MBH0777695.1"/>
    <property type="molecule type" value="Genomic_DNA"/>
</dbReference>